<feature type="signal peptide" evidence="5">
    <location>
        <begin position="1"/>
        <end position="23"/>
    </location>
</feature>
<dbReference type="PROSITE" id="PS51257">
    <property type="entry name" value="PROKAR_LIPOPROTEIN"/>
    <property type="match status" value="1"/>
</dbReference>
<evidence type="ECO:0000256" key="4">
    <source>
        <dbReference type="SAM" id="MobiDB-lite"/>
    </source>
</evidence>
<evidence type="ECO:0000313" key="7">
    <source>
        <dbReference type="Proteomes" id="UP000271426"/>
    </source>
</evidence>
<evidence type="ECO:0000256" key="5">
    <source>
        <dbReference type="SAM" id="SignalP"/>
    </source>
</evidence>
<feature type="region of interest" description="Disordered" evidence="4">
    <location>
        <begin position="27"/>
        <end position="48"/>
    </location>
</feature>
<keyword evidence="6" id="KW-0449">Lipoprotein</keyword>
<dbReference type="GO" id="GO:0015768">
    <property type="term" value="P:maltose transport"/>
    <property type="evidence" value="ECO:0007669"/>
    <property type="project" value="TreeGrafter"/>
</dbReference>
<evidence type="ECO:0000256" key="1">
    <source>
        <dbReference type="ARBA" id="ARBA00008520"/>
    </source>
</evidence>
<organism evidence="6 7">
    <name type="scientific">Corynebacterium pseudopelargi</name>
    <dbReference type="NCBI Taxonomy" id="2080757"/>
    <lineage>
        <taxon>Bacteria</taxon>
        <taxon>Bacillati</taxon>
        <taxon>Actinomycetota</taxon>
        <taxon>Actinomycetes</taxon>
        <taxon>Mycobacteriales</taxon>
        <taxon>Corynebacteriaceae</taxon>
        <taxon>Corynebacterium</taxon>
    </lineage>
</organism>
<evidence type="ECO:0000313" key="6">
    <source>
        <dbReference type="EMBL" id="AZA09838.1"/>
    </source>
</evidence>
<dbReference type="InterPro" id="IPR006059">
    <property type="entry name" value="SBP"/>
</dbReference>
<dbReference type="GO" id="GO:0055052">
    <property type="term" value="C:ATP-binding cassette (ABC) transporter complex, substrate-binding subunit-containing"/>
    <property type="evidence" value="ECO:0007669"/>
    <property type="project" value="TreeGrafter"/>
</dbReference>
<dbReference type="PANTHER" id="PTHR30061">
    <property type="entry name" value="MALTOSE-BINDING PERIPLASMIC PROTEIN"/>
    <property type="match status" value="1"/>
</dbReference>
<dbReference type="EMBL" id="CP033898">
    <property type="protein sequence ID" value="AZA09838.1"/>
    <property type="molecule type" value="Genomic_DNA"/>
</dbReference>
<sequence precursor="true">MKHLNRTGAALACLALASGAALAGCSSDSDSSNSQAASTSSDSQARGPITFAMGKNDTDKIIPVIEAWNKEHPDEEVTLKELAGSADEQRETLVQSLQAGNDDYDVMALDLPWTAEFAARQWIVPLEGDYSVDTSALLQSTVDSATYNGTLYALPQNTNGQLLYRNTEFVPEAPENWQQLVESCEKIEDKDVDCLTLQLSQYEGLAVNTIDFIHGWGGNVMDGDTPSVDSEQSRAGIQAMVDGYKDGVIAKNSIAATEEETNQAFVGGETAMAVNWPYMFTTADAENSAVKGKYEVSPLVGKDGTGVSTLGGYNNGINVNSKHKATALDFMQFIVNEDNQKSFADASFPPVLASVYDDEAYVEKYPYLPALKISLENAKPRPVSPFYPAISKAIQDNATAALKDEKSVDDAAKDMQAAIANAAQ</sequence>
<comment type="similarity">
    <text evidence="1">Belongs to the bacterial solute-binding protein 1 family.</text>
</comment>
<dbReference type="KEGG" id="cpso:CPPEL_08675"/>
<keyword evidence="2" id="KW-0813">Transport</keyword>
<dbReference type="PANTHER" id="PTHR30061:SF50">
    <property type="entry name" value="MALTOSE_MALTODEXTRIN-BINDING PERIPLASMIC PROTEIN"/>
    <property type="match status" value="1"/>
</dbReference>
<protein>
    <submittedName>
        <fullName evidence="6">Trehalose-binding lipoprotein LpqY</fullName>
    </submittedName>
</protein>
<feature type="chain" id="PRO_5039320543" evidence="5">
    <location>
        <begin position="24"/>
        <end position="424"/>
    </location>
</feature>
<reference evidence="6 7" key="1">
    <citation type="submission" date="2018-11" db="EMBL/GenBank/DDBJ databases">
        <authorList>
            <person name="Kleinhagauer T."/>
            <person name="Glaeser S.P."/>
            <person name="Spergser J."/>
            <person name="Ruckert C."/>
            <person name="Kaempfer P."/>
            <person name="Busse H.-J."/>
        </authorList>
    </citation>
    <scope>NUCLEOTIDE SEQUENCE [LARGE SCALE GENOMIC DNA]</scope>
    <source>
        <strain evidence="6 7">812CH</strain>
    </source>
</reference>
<dbReference type="GO" id="GO:0042956">
    <property type="term" value="P:maltodextrin transmembrane transport"/>
    <property type="evidence" value="ECO:0007669"/>
    <property type="project" value="TreeGrafter"/>
</dbReference>
<dbReference type="Pfam" id="PF13416">
    <property type="entry name" value="SBP_bac_8"/>
    <property type="match status" value="1"/>
</dbReference>
<keyword evidence="3 5" id="KW-0732">Signal</keyword>
<dbReference type="AlphaFoldDB" id="A0A3G6IYU4"/>
<dbReference type="OrthoDB" id="3495561at2"/>
<feature type="compositionally biased region" description="Low complexity" evidence="4">
    <location>
        <begin position="27"/>
        <end position="45"/>
    </location>
</feature>
<dbReference type="GO" id="GO:1901982">
    <property type="term" value="F:maltose binding"/>
    <property type="evidence" value="ECO:0007669"/>
    <property type="project" value="TreeGrafter"/>
</dbReference>
<dbReference type="Proteomes" id="UP000271426">
    <property type="component" value="Chromosome"/>
</dbReference>
<proteinExistence type="inferred from homology"/>
<evidence type="ECO:0000256" key="2">
    <source>
        <dbReference type="ARBA" id="ARBA00022448"/>
    </source>
</evidence>
<name>A0A3G6IYU4_9CORY</name>
<evidence type="ECO:0000256" key="3">
    <source>
        <dbReference type="ARBA" id="ARBA00022729"/>
    </source>
</evidence>
<dbReference type="RefSeq" id="WP_123960716.1">
    <property type="nucleotide sequence ID" value="NZ_CP033898.1"/>
</dbReference>
<dbReference type="SUPFAM" id="SSF53850">
    <property type="entry name" value="Periplasmic binding protein-like II"/>
    <property type="match status" value="1"/>
</dbReference>
<gene>
    <name evidence="6" type="primary">lpqY</name>
    <name evidence="6" type="ORF">CPPEL_08675</name>
</gene>
<dbReference type="CDD" id="cd14750">
    <property type="entry name" value="PBP2_TMBP"/>
    <property type="match status" value="1"/>
</dbReference>
<accession>A0A3G6IYU4</accession>
<keyword evidence="7" id="KW-1185">Reference proteome</keyword>
<dbReference type="Gene3D" id="3.40.190.10">
    <property type="entry name" value="Periplasmic binding protein-like II"/>
    <property type="match status" value="2"/>
</dbReference>